<dbReference type="InterPro" id="IPR001714">
    <property type="entry name" value="Pept_M24_MAP"/>
</dbReference>
<dbReference type="PRINTS" id="PR00599">
    <property type="entry name" value="MAPEPTIDASE"/>
</dbReference>
<dbReference type="EMBL" id="QRDY01000001">
    <property type="protein sequence ID" value="RED65932.1"/>
    <property type="molecule type" value="Genomic_DNA"/>
</dbReference>
<keyword evidence="3" id="KW-1185">Reference proteome</keyword>
<gene>
    <name evidence="2" type="ORF">DFP95_101428</name>
</gene>
<dbReference type="GO" id="GO:0008235">
    <property type="term" value="F:metalloexopeptidase activity"/>
    <property type="evidence" value="ECO:0007669"/>
    <property type="project" value="UniProtKB-ARBA"/>
</dbReference>
<dbReference type="PANTHER" id="PTHR46112">
    <property type="entry name" value="AMINOPEPTIDASE"/>
    <property type="match status" value="1"/>
</dbReference>
<dbReference type="AlphaFoldDB" id="A0A3D9IW20"/>
<protein>
    <submittedName>
        <fullName evidence="2">Xaa-Pro aminopeptidase</fullName>
    </submittedName>
</protein>
<evidence type="ECO:0000313" key="3">
    <source>
        <dbReference type="Proteomes" id="UP000256869"/>
    </source>
</evidence>
<dbReference type="SUPFAM" id="SSF53092">
    <property type="entry name" value="Creatinase/prolidase N-terminal domain"/>
    <property type="match status" value="1"/>
</dbReference>
<accession>A0A3D9IW20</accession>
<reference evidence="2 3" key="1">
    <citation type="submission" date="2018-07" db="EMBL/GenBank/DDBJ databases">
        <title>Genomic Encyclopedia of Type Strains, Phase III (KMG-III): the genomes of soil and plant-associated and newly described type strains.</title>
        <authorList>
            <person name="Whitman W."/>
        </authorList>
    </citation>
    <scope>NUCLEOTIDE SEQUENCE [LARGE SCALE GENOMIC DNA]</scope>
    <source>
        <strain evidence="2 3">CECT 8236</strain>
    </source>
</reference>
<dbReference type="SUPFAM" id="SSF55920">
    <property type="entry name" value="Creatinase/aminopeptidase"/>
    <property type="match status" value="1"/>
</dbReference>
<comment type="caution">
    <text evidence="2">The sequence shown here is derived from an EMBL/GenBank/DDBJ whole genome shotgun (WGS) entry which is preliminary data.</text>
</comment>
<dbReference type="GO" id="GO:0004177">
    <property type="term" value="F:aminopeptidase activity"/>
    <property type="evidence" value="ECO:0007669"/>
    <property type="project" value="UniProtKB-KW"/>
</dbReference>
<dbReference type="RefSeq" id="WP_115990892.1">
    <property type="nucleotide sequence ID" value="NZ_QRDY01000001.1"/>
</dbReference>
<organism evidence="2 3">
    <name type="scientific">Cohnella lupini</name>
    <dbReference type="NCBI Taxonomy" id="1294267"/>
    <lineage>
        <taxon>Bacteria</taxon>
        <taxon>Bacillati</taxon>
        <taxon>Bacillota</taxon>
        <taxon>Bacilli</taxon>
        <taxon>Bacillales</taxon>
        <taxon>Paenibacillaceae</taxon>
        <taxon>Cohnella</taxon>
    </lineage>
</organism>
<keyword evidence="2" id="KW-0645">Protease</keyword>
<name>A0A3D9IW20_9BACL</name>
<dbReference type="InterPro" id="IPR000994">
    <property type="entry name" value="Pept_M24"/>
</dbReference>
<evidence type="ECO:0000259" key="1">
    <source>
        <dbReference type="Pfam" id="PF00557"/>
    </source>
</evidence>
<dbReference type="InterPro" id="IPR036005">
    <property type="entry name" value="Creatinase/aminopeptidase-like"/>
</dbReference>
<sequence length="397" mass="43499">MIKEEYRVAYEKLGAAAVLLSEKRIDCWLILNREASDPSLPLLIGTTSIHEAAVIVRPDGRHMILASESDRGNFENTGLFAEIITYGPNFEEALAGLIERLNPSKLALNFSQHDHLCDGLTVGQYLILQRAIGRDKLAGIEVSSEEVLKEIRSVKTPAELERIQIAIDYTHEIFEEVAAQARVGMTEKEIGSLFVEGMKKRGVSNGIEHPFDPPLVCIVRAGLAHRKPGNTKVIPGDIVIMDMCVKYRDYCSDIARTLYFLRPEELTAPRDVQHAFDTAVGAITAAIEEISPGKKGYEVDAAGRRHIEAGGYPTIRHSVGHQIGRACHDGGTRLGPLHKKPDVEGVIKAGEVYAIEPTVIQDGGLPCMLVEENVVVTENGSIILSKRQLELVTIPCG</sequence>
<keyword evidence="2" id="KW-0378">Hydrolase</keyword>
<dbReference type="Pfam" id="PF00557">
    <property type="entry name" value="Peptidase_M24"/>
    <property type="match status" value="1"/>
</dbReference>
<proteinExistence type="predicted"/>
<dbReference type="InterPro" id="IPR050659">
    <property type="entry name" value="Peptidase_M24B"/>
</dbReference>
<dbReference type="OrthoDB" id="9765815at2"/>
<evidence type="ECO:0000313" key="2">
    <source>
        <dbReference type="EMBL" id="RED65932.1"/>
    </source>
</evidence>
<feature type="domain" description="Peptidase M24" evidence="1">
    <location>
        <begin position="161"/>
        <end position="378"/>
    </location>
</feature>
<dbReference type="Proteomes" id="UP000256869">
    <property type="component" value="Unassembled WGS sequence"/>
</dbReference>
<keyword evidence="2" id="KW-0031">Aminopeptidase</keyword>
<dbReference type="PANTHER" id="PTHR46112:SF8">
    <property type="entry name" value="CYTOPLASMIC PEPTIDASE PEPQ-RELATED"/>
    <property type="match status" value="1"/>
</dbReference>
<dbReference type="Gene3D" id="3.90.230.10">
    <property type="entry name" value="Creatinase/methionine aminopeptidase superfamily"/>
    <property type="match status" value="1"/>
</dbReference>
<dbReference type="InterPro" id="IPR029149">
    <property type="entry name" value="Creatin/AminoP/Spt16_N"/>
</dbReference>